<sequence length="162" mass="18569">MTFDEDGILLNQNGARLENDLYNDFDSYCFTATMLVRRKLHVEFRYILSTATTLIKPILQAQYPRTLACFLEVFIHLIQTGLPNVADYLRRFIKAMAAEVIRDGQPWGQICRLLGELDSEFLNEGMSQLWKCTTDIFERELGKSSRLAPSLPGTICVVPNRM</sequence>
<dbReference type="EMBL" id="WNWS01000400">
    <property type="protein sequence ID" value="KAE9968582.1"/>
    <property type="molecule type" value="Genomic_DNA"/>
</dbReference>
<dbReference type="EMBL" id="WNWR01000080">
    <property type="protein sequence ID" value="KAE9991849.1"/>
    <property type="molecule type" value="Genomic_DNA"/>
</dbReference>
<name>A0A8H3UDL4_VENIN</name>
<keyword evidence="4" id="KW-1185">Reference proteome</keyword>
<evidence type="ECO:0000313" key="2">
    <source>
        <dbReference type="EMBL" id="KAE9991849.1"/>
    </source>
</evidence>
<accession>A0A8H3UDL4</accession>
<gene>
    <name evidence="2" type="ORF">EG327_010869</name>
    <name evidence="1" type="ORF">EG328_007475</name>
</gene>
<dbReference type="Proteomes" id="UP000447873">
    <property type="component" value="Unassembled WGS sequence"/>
</dbReference>
<evidence type="ECO:0000313" key="1">
    <source>
        <dbReference type="EMBL" id="KAE9968582.1"/>
    </source>
</evidence>
<reference evidence="1 3" key="1">
    <citation type="submission" date="2018-12" db="EMBL/GenBank/DDBJ databases">
        <title>Venturia inaequalis Genome Resource.</title>
        <authorList>
            <person name="Lichtner F.J."/>
        </authorList>
    </citation>
    <scope>NUCLEOTIDE SEQUENCE [LARGE SCALE GENOMIC DNA]</scope>
    <source>
        <strain evidence="1 3">120213</strain>
        <strain evidence="2 4">DMI_063113</strain>
    </source>
</reference>
<protein>
    <submittedName>
        <fullName evidence="1">Uncharacterized protein</fullName>
    </submittedName>
</protein>
<proteinExistence type="predicted"/>
<evidence type="ECO:0000313" key="3">
    <source>
        <dbReference type="Proteomes" id="UP000447873"/>
    </source>
</evidence>
<evidence type="ECO:0000313" key="4">
    <source>
        <dbReference type="Proteomes" id="UP000490939"/>
    </source>
</evidence>
<dbReference type="Proteomes" id="UP000490939">
    <property type="component" value="Unassembled WGS sequence"/>
</dbReference>
<organism evidence="1 3">
    <name type="scientific">Venturia inaequalis</name>
    <name type="common">Apple scab fungus</name>
    <dbReference type="NCBI Taxonomy" id="5025"/>
    <lineage>
        <taxon>Eukaryota</taxon>
        <taxon>Fungi</taxon>
        <taxon>Dikarya</taxon>
        <taxon>Ascomycota</taxon>
        <taxon>Pezizomycotina</taxon>
        <taxon>Dothideomycetes</taxon>
        <taxon>Pleosporomycetidae</taxon>
        <taxon>Venturiales</taxon>
        <taxon>Venturiaceae</taxon>
        <taxon>Venturia</taxon>
    </lineage>
</organism>
<dbReference type="AlphaFoldDB" id="A0A8H3UDL4"/>
<comment type="caution">
    <text evidence="1">The sequence shown here is derived from an EMBL/GenBank/DDBJ whole genome shotgun (WGS) entry which is preliminary data.</text>
</comment>